<comment type="caution">
    <text evidence="1">The sequence shown here is derived from an EMBL/GenBank/DDBJ whole genome shotgun (WGS) entry which is preliminary data.</text>
</comment>
<gene>
    <name evidence="1" type="ORF">T4D_13741</name>
</gene>
<dbReference type="EMBL" id="JYDT01000133">
    <property type="protein sequence ID" value="KRY83718.1"/>
    <property type="molecule type" value="Genomic_DNA"/>
</dbReference>
<proteinExistence type="predicted"/>
<dbReference type="Proteomes" id="UP000054995">
    <property type="component" value="Unassembled WGS sequence"/>
</dbReference>
<accession>A0A0V1FCB8</accession>
<dbReference type="AlphaFoldDB" id="A0A0V1FCB8"/>
<reference evidence="1 2" key="1">
    <citation type="submission" date="2015-01" db="EMBL/GenBank/DDBJ databases">
        <title>Evolution of Trichinella species and genotypes.</title>
        <authorList>
            <person name="Korhonen P.K."/>
            <person name="Edoardo P."/>
            <person name="Giuseppe L.R."/>
            <person name="Gasser R.B."/>
        </authorList>
    </citation>
    <scope>NUCLEOTIDE SEQUENCE [LARGE SCALE GENOMIC DNA]</scope>
    <source>
        <strain evidence="1">ISS470</strain>
    </source>
</reference>
<protein>
    <submittedName>
        <fullName evidence="1">Uncharacterized protein</fullName>
    </submittedName>
</protein>
<name>A0A0V1FCB8_TRIPS</name>
<sequence>MNYQSNANKKMIKLYNNAYTSGFKFDVVVSHCGGLRSHVDDRRCPTLVVSADYGAALLSS</sequence>
<evidence type="ECO:0000313" key="2">
    <source>
        <dbReference type="Proteomes" id="UP000054995"/>
    </source>
</evidence>
<organism evidence="1 2">
    <name type="scientific">Trichinella pseudospiralis</name>
    <name type="common">Parasitic roundworm</name>
    <dbReference type="NCBI Taxonomy" id="6337"/>
    <lineage>
        <taxon>Eukaryota</taxon>
        <taxon>Metazoa</taxon>
        <taxon>Ecdysozoa</taxon>
        <taxon>Nematoda</taxon>
        <taxon>Enoplea</taxon>
        <taxon>Dorylaimia</taxon>
        <taxon>Trichinellida</taxon>
        <taxon>Trichinellidae</taxon>
        <taxon>Trichinella</taxon>
    </lineage>
</organism>
<evidence type="ECO:0000313" key="1">
    <source>
        <dbReference type="EMBL" id="KRY83718.1"/>
    </source>
</evidence>
<keyword evidence="2" id="KW-1185">Reference proteome</keyword>